<dbReference type="PANTHER" id="PTHR23239:SF344">
    <property type="entry name" value="KERATIN, TYPE I CYTOSKELETAL 15-LIKE"/>
    <property type="match status" value="1"/>
</dbReference>
<evidence type="ECO:0000256" key="2">
    <source>
        <dbReference type="ARBA" id="ARBA00022754"/>
    </source>
</evidence>
<feature type="coiled-coil region" evidence="4">
    <location>
        <begin position="180"/>
        <end position="359"/>
    </location>
</feature>
<dbReference type="OrthoDB" id="2441647at2759"/>
<dbReference type="FunFam" id="1.20.5.170:FF:000002">
    <property type="entry name" value="Type I keratin KA11"/>
    <property type="match status" value="1"/>
</dbReference>
<dbReference type="PANTHER" id="PTHR23239">
    <property type="entry name" value="INTERMEDIATE FILAMENT"/>
    <property type="match status" value="1"/>
</dbReference>
<dbReference type="GO" id="GO:0005882">
    <property type="term" value="C:intermediate filament"/>
    <property type="evidence" value="ECO:0007669"/>
    <property type="project" value="UniProtKB-KW"/>
</dbReference>
<dbReference type="PRINTS" id="PR01248">
    <property type="entry name" value="TYPE1KERATIN"/>
</dbReference>
<feature type="domain" description="IF rod" evidence="5">
    <location>
        <begin position="77"/>
        <end position="388"/>
    </location>
</feature>
<dbReference type="GO" id="GO:0005198">
    <property type="term" value="F:structural molecule activity"/>
    <property type="evidence" value="ECO:0007669"/>
    <property type="project" value="InterPro"/>
</dbReference>
<evidence type="ECO:0000256" key="1">
    <source>
        <dbReference type="ARBA" id="ARBA00022744"/>
    </source>
</evidence>
<dbReference type="FunFam" id="1.20.5.500:FF:000001">
    <property type="entry name" value="Type II keratin 23"/>
    <property type="match status" value="1"/>
</dbReference>
<dbReference type="FunFam" id="1.20.5.1160:FF:000002">
    <property type="entry name" value="Type I keratin 10"/>
    <property type="match status" value="1"/>
</dbReference>
<dbReference type="InterPro" id="IPR039008">
    <property type="entry name" value="IF_rod_dom"/>
</dbReference>
<name>A0A401T659_CHIPU</name>
<dbReference type="Gene3D" id="1.20.5.500">
    <property type="entry name" value="Single helix bin"/>
    <property type="match status" value="1"/>
</dbReference>
<dbReference type="EMBL" id="BEZZ01001121">
    <property type="protein sequence ID" value="GCC38146.1"/>
    <property type="molecule type" value="Genomic_DNA"/>
</dbReference>
<dbReference type="Proteomes" id="UP000287033">
    <property type="component" value="Unassembled WGS sequence"/>
</dbReference>
<protein>
    <recommendedName>
        <fullName evidence="5">IF rod domain-containing protein</fullName>
    </recommendedName>
</protein>
<dbReference type="Pfam" id="PF00038">
    <property type="entry name" value="Filament"/>
    <property type="match status" value="1"/>
</dbReference>
<organism evidence="6 7">
    <name type="scientific">Chiloscyllium punctatum</name>
    <name type="common">Brownbanded bambooshark</name>
    <name type="synonym">Hemiscyllium punctatum</name>
    <dbReference type="NCBI Taxonomy" id="137246"/>
    <lineage>
        <taxon>Eukaryota</taxon>
        <taxon>Metazoa</taxon>
        <taxon>Chordata</taxon>
        <taxon>Craniata</taxon>
        <taxon>Vertebrata</taxon>
        <taxon>Chondrichthyes</taxon>
        <taxon>Elasmobranchii</taxon>
        <taxon>Galeomorphii</taxon>
        <taxon>Galeoidea</taxon>
        <taxon>Orectolobiformes</taxon>
        <taxon>Hemiscylliidae</taxon>
        <taxon>Chiloscyllium</taxon>
    </lineage>
</organism>
<accession>A0A401T659</accession>
<keyword evidence="3 4" id="KW-0175">Coiled coil</keyword>
<dbReference type="SMART" id="SM01391">
    <property type="entry name" value="Filament"/>
    <property type="match status" value="1"/>
</dbReference>
<keyword evidence="2" id="KW-0403">Intermediate filament</keyword>
<evidence type="ECO:0000313" key="7">
    <source>
        <dbReference type="Proteomes" id="UP000287033"/>
    </source>
</evidence>
<dbReference type="Gene3D" id="1.20.5.1160">
    <property type="entry name" value="Vasodilator-stimulated phosphoprotein"/>
    <property type="match status" value="1"/>
</dbReference>
<sequence length="430" mass="48875">MHSRKSGSVILSSTRQSRASVSSLSKGRATSVYNVPTRSTRISVASSSYGGGRGSSSGGFYSAGYSSGMLGPLNINEKQTMQNLNDRLATYLDKVRILEKSNNQLEAQIREFYEKRTHTDRKDLGAYWKTIADLRAQINNASLANARVLLQIDNAKLAADDFKTKYESELAIRRGVEMDIQGLRKVLDELTISRSDLESQIEAVKEETIYTKKNHEEELKSLRNQIRGTVTVDVDARPGVDMIKVLAEMREKYEQMAAKNQKDAEAWYKEQCANLQQTVVTNTEIVQTEKTQLTEQRRKLQQLEIELQTLLSVKMSLEESLQEVEDRYAMELHRLQGILNKLEEELMHIHADADLKSQEYSQLLDDKTRLEIEIATYRRLLQGEDVRYNTDIKTETVQDTSVVTTKKVVTITKTIVDGQVVESHEEVKVD</sequence>
<dbReference type="SUPFAM" id="SSF64593">
    <property type="entry name" value="Intermediate filament protein, coiled coil region"/>
    <property type="match status" value="2"/>
</dbReference>
<comment type="caution">
    <text evidence="6">The sequence shown here is derived from an EMBL/GenBank/DDBJ whole genome shotgun (WGS) entry which is preliminary data.</text>
</comment>
<proteinExistence type="predicted"/>
<dbReference type="STRING" id="137246.A0A401T659"/>
<reference evidence="6 7" key="1">
    <citation type="journal article" date="2018" name="Nat. Ecol. Evol.">
        <title>Shark genomes provide insights into elasmobranch evolution and the origin of vertebrates.</title>
        <authorList>
            <person name="Hara Y"/>
            <person name="Yamaguchi K"/>
            <person name="Onimaru K"/>
            <person name="Kadota M"/>
            <person name="Koyanagi M"/>
            <person name="Keeley SD"/>
            <person name="Tatsumi K"/>
            <person name="Tanaka K"/>
            <person name="Motone F"/>
            <person name="Kageyama Y"/>
            <person name="Nozu R"/>
            <person name="Adachi N"/>
            <person name="Nishimura O"/>
            <person name="Nakagawa R"/>
            <person name="Tanegashima C"/>
            <person name="Kiyatake I"/>
            <person name="Matsumoto R"/>
            <person name="Murakumo K"/>
            <person name="Nishida K"/>
            <person name="Terakita A"/>
            <person name="Kuratani S"/>
            <person name="Sato K"/>
            <person name="Hyodo S Kuraku.S."/>
        </authorList>
    </citation>
    <scope>NUCLEOTIDE SEQUENCE [LARGE SCALE GENOMIC DNA]</scope>
</reference>
<dbReference type="AlphaFoldDB" id="A0A401T659"/>
<keyword evidence="1" id="KW-0416">Keratin</keyword>
<dbReference type="InterPro" id="IPR002957">
    <property type="entry name" value="Keratin_I"/>
</dbReference>
<keyword evidence="7" id="KW-1185">Reference proteome</keyword>
<evidence type="ECO:0000256" key="4">
    <source>
        <dbReference type="SAM" id="Coils"/>
    </source>
</evidence>
<dbReference type="Gene3D" id="1.20.5.170">
    <property type="match status" value="1"/>
</dbReference>
<feature type="coiled-coil region" evidence="4">
    <location>
        <begin position="81"/>
        <end position="115"/>
    </location>
</feature>
<gene>
    <name evidence="6" type="ORF">chiPu_0016658</name>
</gene>
<evidence type="ECO:0000256" key="3">
    <source>
        <dbReference type="ARBA" id="ARBA00023054"/>
    </source>
</evidence>
<dbReference type="OMA" id="EARYCAQ"/>
<evidence type="ECO:0000259" key="5">
    <source>
        <dbReference type="PROSITE" id="PS51842"/>
    </source>
</evidence>
<evidence type="ECO:0000313" key="6">
    <source>
        <dbReference type="EMBL" id="GCC38146.1"/>
    </source>
</evidence>
<dbReference type="PROSITE" id="PS51842">
    <property type="entry name" value="IF_ROD_2"/>
    <property type="match status" value="1"/>
</dbReference>